<feature type="region of interest" description="Disordered" evidence="1">
    <location>
        <begin position="1"/>
        <end position="42"/>
    </location>
</feature>
<reference evidence="3 4" key="1">
    <citation type="submission" date="2014-04" db="EMBL/GenBank/DDBJ databases">
        <authorList>
            <consortium name="DOE Joint Genome Institute"/>
            <person name="Kuo A."/>
            <person name="Ruytinx J."/>
            <person name="Rineau F."/>
            <person name="Colpaert J."/>
            <person name="Kohler A."/>
            <person name="Nagy L.G."/>
            <person name="Floudas D."/>
            <person name="Copeland A."/>
            <person name="Barry K.W."/>
            <person name="Cichocki N."/>
            <person name="Veneault-Fourrey C."/>
            <person name="LaButti K."/>
            <person name="Lindquist E.A."/>
            <person name="Lipzen A."/>
            <person name="Lundell T."/>
            <person name="Morin E."/>
            <person name="Murat C."/>
            <person name="Sun H."/>
            <person name="Tunlid A."/>
            <person name="Henrissat B."/>
            <person name="Grigoriev I.V."/>
            <person name="Hibbett D.S."/>
            <person name="Martin F."/>
            <person name="Nordberg H.P."/>
            <person name="Cantor M.N."/>
            <person name="Hua S.X."/>
        </authorList>
    </citation>
    <scope>NUCLEOTIDE SEQUENCE [LARGE SCALE GENOMIC DNA]</scope>
    <source>
        <strain evidence="3 4">UH-Slu-Lm8-n1</strain>
    </source>
</reference>
<evidence type="ECO:0000313" key="4">
    <source>
        <dbReference type="Proteomes" id="UP000054485"/>
    </source>
</evidence>
<keyword evidence="4" id="KW-1185">Reference proteome</keyword>
<name>A0A0D0AIB3_9AGAM</name>
<dbReference type="Pfam" id="PF20149">
    <property type="entry name" value="DUF6532"/>
    <property type="match status" value="1"/>
</dbReference>
<protein>
    <recommendedName>
        <fullName evidence="2">DUF6532 domain-containing protein</fullName>
    </recommendedName>
</protein>
<dbReference type="OrthoDB" id="2679186at2759"/>
<evidence type="ECO:0000256" key="1">
    <source>
        <dbReference type="SAM" id="MobiDB-lite"/>
    </source>
</evidence>
<dbReference type="Proteomes" id="UP000054485">
    <property type="component" value="Unassembled WGS sequence"/>
</dbReference>
<organism evidence="3 4">
    <name type="scientific">Suillus luteus UH-Slu-Lm8-n1</name>
    <dbReference type="NCBI Taxonomy" id="930992"/>
    <lineage>
        <taxon>Eukaryota</taxon>
        <taxon>Fungi</taxon>
        <taxon>Dikarya</taxon>
        <taxon>Basidiomycota</taxon>
        <taxon>Agaricomycotina</taxon>
        <taxon>Agaricomycetes</taxon>
        <taxon>Agaricomycetidae</taxon>
        <taxon>Boletales</taxon>
        <taxon>Suillineae</taxon>
        <taxon>Suillaceae</taxon>
        <taxon>Suillus</taxon>
    </lineage>
</organism>
<gene>
    <name evidence="3" type="ORF">CY34DRAFT_111246</name>
</gene>
<dbReference type="AlphaFoldDB" id="A0A0D0AIB3"/>
<dbReference type="EMBL" id="KN836674">
    <property type="protein sequence ID" value="KIK31763.1"/>
    <property type="molecule type" value="Genomic_DNA"/>
</dbReference>
<evidence type="ECO:0000313" key="3">
    <source>
        <dbReference type="EMBL" id="KIK31763.1"/>
    </source>
</evidence>
<dbReference type="HOGENOM" id="CLU_566935_0_0_1"/>
<proteinExistence type="predicted"/>
<feature type="region of interest" description="Disordered" evidence="1">
    <location>
        <begin position="149"/>
        <end position="184"/>
    </location>
</feature>
<dbReference type="InterPro" id="IPR045341">
    <property type="entry name" value="DUF6532"/>
</dbReference>
<feature type="domain" description="DUF6532" evidence="2">
    <location>
        <begin position="231"/>
        <end position="455"/>
    </location>
</feature>
<feature type="region of interest" description="Disordered" evidence="1">
    <location>
        <begin position="82"/>
        <end position="112"/>
    </location>
</feature>
<evidence type="ECO:0000259" key="2">
    <source>
        <dbReference type="Pfam" id="PF20149"/>
    </source>
</evidence>
<feature type="compositionally biased region" description="Polar residues" evidence="1">
    <location>
        <begin position="96"/>
        <end position="111"/>
    </location>
</feature>
<reference evidence="4" key="2">
    <citation type="submission" date="2015-01" db="EMBL/GenBank/DDBJ databases">
        <title>Evolutionary Origins and Diversification of the Mycorrhizal Mutualists.</title>
        <authorList>
            <consortium name="DOE Joint Genome Institute"/>
            <consortium name="Mycorrhizal Genomics Consortium"/>
            <person name="Kohler A."/>
            <person name="Kuo A."/>
            <person name="Nagy L.G."/>
            <person name="Floudas D."/>
            <person name="Copeland A."/>
            <person name="Barry K.W."/>
            <person name="Cichocki N."/>
            <person name="Veneault-Fourrey C."/>
            <person name="LaButti K."/>
            <person name="Lindquist E.A."/>
            <person name="Lipzen A."/>
            <person name="Lundell T."/>
            <person name="Morin E."/>
            <person name="Murat C."/>
            <person name="Riley R."/>
            <person name="Ohm R."/>
            <person name="Sun H."/>
            <person name="Tunlid A."/>
            <person name="Henrissat B."/>
            <person name="Grigoriev I.V."/>
            <person name="Hibbett D.S."/>
            <person name="Martin F."/>
        </authorList>
    </citation>
    <scope>NUCLEOTIDE SEQUENCE [LARGE SCALE GENOMIC DNA]</scope>
    <source>
        <strain evidence="4">UH-Slu-Lm8-n1</strain>
    </source>
</reference>
<feature type="compositionally biased region" description="Polar residues" evidence="1">
    <location>
        <begin position="1"/>
        <end position="12"/>
    </location>
</feature>
<sequence>RLLQVEMNSNWPPESDWPGFLGPDSEPSGQLQPPLWGLPASGNGSYQSPSLFPGDINIRPTVAPESRLAASEILPAHTATAYDDFNPNLQDRAGGSNPSLQSGVQSPTGSWLHQALSRSLHHGSSDADQNTQQVALAPSQSLLNPASFEPAQTQAAQTQSSLSGLGANVPNDQDHRLTDPEPDSMFERLSQTRNVKQKVARACPYKTPVSSKPLIPSSIIDDIKRDASSNMKTTLFNQSLFPSTQDVVEWAKSALSDAAAVHIDNSMISFILISVSRLISETEDELATWRLMREGQNALSQLKGSVKKLHTNSREYAKGFLAGAYGLSLDVFQDSNNVIPSRQAHASFLVSNNNFLDTFVQRITTNGQLEWFRVPFAHPGVIGMVEYMLKDQQFRLHVAFKTLGWEKRLMNVIALAGTICRWIVSKYLATGWFGESELYTLENESCYADMIARMASLSGSEEMLFREVLLTIRSVFLTLAVY</sequence>
<feature type="non-terminal residue" evidence="3">
    <location>
        <position position="482"/>
    </location>
</feature>
<dbReference type="InParanoid" id="A0A0D0AIB3"/>
<accession>A0A0D0AIB3</accession>